<dbReference type="AlphaFoldDB" id="A0A371QW16"/>
<dbReference type="EMBL" id="NMUF01000056">
    <property type="protein sequence ID" value="RFA95488.1"/>
    <property type="molecule type" value="Genomic_DNA"/>
</dbReference>
<dbReference type="RefSeq" id="WP_116421648.1">
    <property type="nucleotide sequence ID" value="NZ_NMUE01000037.1"/>
</dbReference>
<evidence type="ECO:0000313" key="1">
    <source>
        <dbReference type="EMBL" id="RFA94466.1"/>
    </source>
</evidence>
<dbReference type="OrthoDB" id="26686at2157"/>
<name>A0A371QW16_9CREN</name>
<dbReference type="Proteomes" id="UP000257123">
    <property type="component" value="Unassembled WGS sequence"/>
</dbReference>
<evidence type="ECO:0000313" key="4">
    <source>
        <dbReference type="Proteomes" id="UP000257123"/>
    </source>
</evidence>
<organism evidence="1 4">
    <name type="scientific">Pyrobaculum aerophilum</name>
    <dbReference type="NCBI Taxonomy" id="13773"/>
    <lineage>
        <taxon>Archaea</taxon>
        <taxon>Thermoproteota</taxon>
        <taxon>Thermoprotei</taxon>
        <taxon>Thermoproteales</taxon>
        <taxon>Thermoproteaceae</taxon>
        <taxon>Pyrobaculum</taxon>
    </lineage>
</organism>
<evidence type="ECO:0000313" key="3">
    <source>
        <dbReference type="Proteomes" id="UP000256877"/>
    </source>
</evidence>
<protein>
    <submittedName>
        <fullName evidence="1">Uncharacterized protein</fullName>
    </submittedName>
</protein>
<dbReference type="Proteomes" id="UP000256877">
    <property type="component" value="Unassembled WGS sequence"/>
</dbReference>
<comment type="caution">
    <text evidence="1">The sequence shown here is derived from an EMBL/GenBank/DDBJ whole genome shotgun (WGS) entry which is preliminary data.</text>
</comment>
<reference evidence="3 4" key="1">
    <citation type="submission" date="2017-07" db="EMBL/GenBank/DDBJ databases">
        <title>Draft genome sequence of aerobic hyperthermophilic archaea, Pyrobaculum aerophilum YKB31 and YKB32.</title>
        <authorList>
            <person name="Mochizuki T."/>
            <person name="Berliner A.J."/>
            <person name="Yoshida-Takashima Y."/>
            <person name="Takaki Y."/>
            <person name="Nunoura T."/>
            <person name="Takai K."/>
        </authorList>
    </citation>
    <scope>NUCLEOTIDE SEQUENCE [LARGE SCALE GENOMIC DNA]</scope>
    <source>
        <strain evidence="1 4">YKB31</strain>
        <strain evidence="2 3">YKB32</strain>
    </source>
</reference>
<dbReference type="EMBL" id="NMUE01000037">
    <property type="protein sequence ID" value="RFA94466.1"/>
    <property type="molecule type" value="Genomic_DNA"/>
</dbReference>
<gene>
    <name evidence="1" type="ORF">CGL51_10175</name>
    <name evidence="2" type="ORF">CGL52_12820</name>
</gene>
<accession>A0A371QW16</accession>
<evidence type="ECO:0000313" key="2">
    <source>
        <dbReference type="EMBL" id="RFA95488.1"/>
    </source>
</evidence>
<proteinExistence type="predicted"/>
<sequence>MKWLDDVLKASQLVKKKGFKAVTHGGGAHADDTLAAALLWRSGAEAVYRLNTAEEILKIEGDVVLFDIGDQFRLPDRYVVLDHHGVSDPAEEPSSVIQVSLAVGARYAPLVATLIHWVDLFDRYGPEAKRWAGPYGNSLNNGVVKYFGESNGLVRDTKFLDLLADALYSKLSLDLAAFSEAFKLAEKLPFSDLAEKYPRTFQTLRLMQAASKDVITVSTSKEAYETGFGIDFGAYAVLAVPELEQYVLKGLERHYADAKRATEIVSSQRYKLITTGEIAAVAVEENVPPAPLWNALIDEKALNGPVLIVVKDRRNPGAYTVWRPDRYANIIDFRKIGGDRVLFKHVTGFMAVVRGESAEEVAAYVLEQLDVD</sequence>